<evidence type="ECO:0000256" key="1">
    <source>
        <dbReference type="ARBA" id="ARBA00022908"/>
    </source>
</evidence>
<dbReference type="InterPro" id="IPR010998">
    <property type="entry name" value="Integrase_recombinase_N"/>
</dbReference>
<dbReference type="Pfam" id="PF00589">
    <property type="entry name" value="Phage_integrase"/>
    <property type="match status" value="1"/>
</dbReference>
<evidence type="ECO:0000256" key="4">
    <source>
        <dbReference type="PROSITE-ProRule" id="PRU01248"/>
    </source>
</evidence>
<evidence type="ECO:0000259" key="6">
    <source>
        <dbReference type="PROSITE" id="PS51900"/>
    </source>
</evidence>
<dbReference type="Proteomes" id="UP000438106">
    <property type="component" value="Unassembled WGS sequence"/>
</dbReference>
<accession>A0A7X3K2V1</accession>
<dbReference type="PROSITE" id="PS51900">
    <property type="entry name" value="CB"/>
    <property type="match status" value="1"/>
</dbReference>
<evidence type="ECO:0000313" key="7">
    <source>
        <dbReference type="EMBL" id="MVS97909.1"/>
    </source>
</evidence>
<dbReference type="Gene3D" id="1.10.443.10">
    <property type="entry name" value="Intergrase catalytic core"/>
    <property type="match status" value="1"/>
</dbReference>
<feature type="domain" description="Tyr recombinase" evidence="5">
    <location>
        <begin position="107"/>
        <end position="296"/>
    </location>
</feature>
<evidence type="ECO:0000313" key="8">
    <source>
        <dbReference type="Proteomes" id="UP000438106"/>
    </source>
</evidence>
<comment type="caution">
    <text evidence="7">The sequence shown here is derived from an EMBL/GenBank/DDBJ whole genome shotgun (WGS) entry which is preliminary data.</text>
</comment>
<keyword evidence="8" id="KW-1185">Reference proteome</keyword>
<sequence>MTAHWLKHIDRLDGAFSDHTLRSYRSDFGLFAAWCRKRRVPFLPATSETVAAYIETERMRLKPGTLKRRLAAIRKLHHLAEEGDPTRDADVDLAIRRASRAQPSRPQQALGITAERRDRLLAQCTDDLIGLRDKVLVCVGFDTLCRRGELVALSVTDFTKRDDGRYSVLIRRAKNDPEGAGRTAQLSTRSSQLVDEWLAATGATRGPLLRPVYRNRALALYLEPLTIGRVLKKLSNRAELQMDGPSKVSGHSLRVGAAQQLVLNGRGILQVMRAGGWRSMNVVARYVENVDLDVWS</sequence>
<proteinExistence type="predicted"/>
<evidence type="ECO:0000256" key="3">
    <source>
        <dbReference type="ARBA" id="ARBA00023172"/>
    </source>
</evidence>
<dbReference type="AlphaFoldDB" id="A0A7X3K2V1"/>
<dbReference type="InterPro" id="IPR052925">
    <property type="entry name" value="Phage_Integrase-like_Recomb"/>
</dbReference>
<dbReference type="GO" id="GO:0015074">
    <property type="term" value="P:DNA integration"/>
    <property type="evidence" value="ECO:0007669"/>
    <property type="project" value="UniProtKB-KW"/>
</dbReference>
<reference evidence="7 8" key="1">
    <citation type="submission" date="2019-12" db="EMBL/GenBank/DDBJ databases">
        <title>Devosia maris sp. nov., isolated from the deep seawater.</title>
        <authorList>
            <person name="Liu Y."/>
        </authorList>
    </citation>
    <scope>NUCLEOTIDE SEQUENCE [LARGE SCALE GENOMIC DNA]</scope>
    <source>
        <strain evidence="7 8">L53-10-65</strain>
    </source>
</reference>
<gene>
    <name evidence="7" type="ORF">GO014_02540</name>
</gene>
<name>A0A7X3K2V1_9HYPH</name>
<feature type="domain" description="Core-binding (CB)" evidence="6">
    <location>
        <begin position="1"/>
        <end position="81"/>
    </location>
</feature>
<dbReference type="PANTHER" id="PTHR34605">
    <property type="entry name" value="PHAGE_INTEGRASE DOMAIN-CONTAINING PROTEIN"/>
    <property type="match status" value="1"/>
</dbReference>
<keyword evidence="2 4" id="KW-0238">DNA-binding</keyword>
<dbReference type="GO" id="GO:0003677">
    <property type="term" value="F:DNA binding"/>
    <property type="evidence" value="ECO:0007669"/>
    <property type="project" value="UniProtKB-UniRule"/>
</dbReference>
<dbReference type="RefSeq" id="WP_157289000.1">
    <property type="nucleotide sequence ID" value="NZ_WQRF01000001.1"/>
</dbReference>
<dbReference type="PANTHER" id="PTHR34605:SF4">
    <property type="entry name" value="DNA ADENINE METHYLTRANSFERASE"/>
    <property type="match status" value="1"/>
</dbReference>
<organism evidence="7 8">
    <name type="scientific">Devosia marina</name>
    <dbReference type="NCBI Taxonomy" id="2683198"/>
    <lineage>
        <taxon>Bacteria</taxon>
        <taxon>Pseudomonadati</taxon>
        <taxon>Pseudomonadota</taxon>
        <taxon>Alphaproteobacteria</taxon>
        <taxon>Hyphomicrobiales</taxon>
        <taxon>Devosiaceae</taxon>
        <taxon>Devosia</taxon>
    </lineage>
</organism>
<dbReference type="PROSITE" id="PS51898">
    <property type="entry name" value="TYR_RECOMBINASE"/>
    <property type="match status" value="1"/>
</dbReference>
<keyword evidence="3" id="KW-0233">DNA recombination</keyword>
<dbReference type="Pfam" id="PF02899">
    <property type="entry name" value="Phage_int_SAM_1"/>
    <property type="match status" value="1"/>
</dbReference>
<dbReference type="EMBL" id="WQRF01000001">
    <property type="protein sequence ID" value="MVS97909.1"/>
    <property type="molecule type" value="Genomic_DNA"/>
</dbReference>
<dbReference type="InterPro" id="IPR011010">
    <property type="entry name" value="DNA_brk_join_enz"/>
</dbReference>
<evidence type="ECO:0000256" key="2">
    <source>
        <dbReference type="ARBA" id="ARBA00023125"/>
    </source>
</evidence>
<protein>
    <submittedName>
        <fullName evidence="7">Tyrosine-type recombinase/integrase</fullName>
    </submittedName>
</protein>
<evidence type="ECO:0000259" key="5">
    <source>
        <dbReference type="PROSITE" id="PS51898"/>
    </source>
</evidence>
<dbReference type="InterPro" id="IPR044068">
    <property type="entry name" value="CB"/>
</dbReference>
<dbReference type="InterPro" id="IPR013762">
    <property type="entry name" value="Integrase-like_cat_sf"/>
</dbReference>
<dbReference type="SUPFAM" id="SSF56349">
    <property type="entry name" value="DNA breaking-rejoining enzymes"/>
    <property type="match status" value="1"/>
</dbReference>
<dbReference type="GO" id="GO:0006310">
    <property type="term" value="P:DNA recombination"/>
    <property type="evidence" value="ECO:0007669"/>
    <property type="project" value="UniProtKB-KW"/>
</dbReference>
<dbReference type="InterPro" id="IPR002104">
    <property type="entry name" value="Integrase_catalytic"/>
</dbReference>
<dbReference type="SUPFAM" id="SSF47823">
    <property type="entry name" value="lambda integrase-like, N-terminal domain"/>
    <property type="match status" value="1"/>
</dbReference>
<dbReference type="InterPro" id="IPR004107">
    <property type="entry name" value="Integrase_SAM-like_N"/>
</dbReference>
<dbReference type="Gene3D" id="1.10.150.130">
    <property type="match status" value="1"/>
</dbReference>
<keyword evidence="1" id="KW-0229">DNA integration</keyword>